<dbReference type="Pfam" id="PF00501">
    <property type="entry name" value="AMP-binding"/>
    <property type="match status" value="1"/>
</dbReference>
<evidence type="ECO:0000256" key="2">
    <source>
        <dbReference type="ARBA" id="ARBA00022598"/>
    </source>
</evidence>
<gene>
    <name evidence="7" type="ORF">RIF23_00150</name>
</gene>
<proteinExistence type="inferred from homology"/>
<evidence type="ECO:0000259" key="6">
    <source>
        <dbReference type="Pfam" id="PF00501"/>
    </source>
</evidence>
<sequence>MREYTNQAKVEVTSDQRLTDKVFERAAAEPNGVMFRRQEGASWRDVTAREFRDDVSALAKGLVASGIDQGDRVGLMARTRYEWTLLDYAIWTAGAVTVPIYETSSAEQVEWVLSDSGAKAVFVEHAEHQGRVEEVRGNLEGLTHVWQIDGGALDELRSAGTDISDEALEDRRTSVTAEQLATIIYTSGTTGRPKGCELTHHNLLATIRNVNEDQLKDIFGMENRATLLFLPLAHSFARIIQIGCVESDTIMGHFPDVGPELIDALGSYQPTFLLAVPRVFEKVYNKAEQKAMSEGKGKIFQRAADTAIEWSKAQDTPGGPGLGLRIKHAIFAKLVYRKILDRIGGKAQYAVSGGSALGSRLGHFFRGAGLTILEGYGITETSAPATVNPPDKVKVGTVGRPLPGVSIKLDEDGEVLIKGINVMQRYRNREDATKDAFTEDGWYRSGDLGSIDEDGYLSITGRKKEILVTSGGKNVAPAVLEDRVSGHSLVSQCMVVGDGRNFISALVTIDPEAIEFWKQQNNKTGEIAELVDDPDLVAEIQTAIDNANNAVSKAESIRKFTILPEEWTIAGGYVSDSMKIKRHVVTKQFANEIEKMYAEG</sequence>
<dbReference type="PANTHER" id="PTHR43272">
    <property type="entry name" value="LONG-CHAIN-FATTY-ACID--COA LIGASE"/>
    <property type="match status" value="1"/>
</dbReference>
<dbReference type="InterPro" id="IPR020845">
    <property type="entry name" value="AMP-binding_CS"/>
</dbReference>
<organism evidence="7 8">
    <name type="scientific">Lipingzhangella rawalii</name>
    <dbReference type="NCBI Taxonomy" id="2055835"/>
    <lineage>
        <taxon>Bacteria</taxon>
        <taxon>Bacillati</taxon>
        <taxon>Actinomycetota</taxon>
        <taxon>Actinomycetes</taxon>
        <taxon>Streptosporangiales</taxon>
        <taxon>Nocardiopsidaceae</taxon>
        <taxon>Lipingzhangella</taxon>
    </lineage>
</organism>
<dbReference type="Pfam" id="PF23562">
    <property type="entry name" value="AMP-binding_C_3"/>
    <property type="match status" value="1"/>
</dbReference>
<dbReference type="PROSITE" id="PS00455">
    <property type="entry name" value="AMP_BINDING"/>
    <property type="match status" value="1"/>
</dbReference>
<comment type="similarity">
    <text evidence="1">Belongs to the ATP-dependent AMP-binding enzyme family.</text>
</comment>
<evidence type="ECO:0000256" key="1">
    <source>
        <dbReference type="ARBA" id="ARBA00006432"/>
    </source>
</evidence>
<protein>
    <recommendedName>
        <fullName evidence="5">Acyl-CoA synthetase</fullName>
    </recommendedName>
</protein>
<dbReference type="Gene3D" id="3.40.50.12780">
    <property type="entry name" value="N-terminal domain of ligase-like"/>
    <property type="match status" value="1"/>
</dbReference>
<dbReference type="InterPro" id="IPR042099">
    <property type="entry name" value="ANL_N_sf"/>
</dbReference>
<keyword evidence="3" id="KW-0276">Fatty acid metabolism</keyword>
<dbReference type="Proteomes" id="UP001250214">
    <property type="component" value="Unassembled WGS sequence"/>
</dbReference>
<evidence type="ECO:0000256" key="4">
    <source>
        <dbReference type="ARBA" id="ARBA00023098"/>
    </source>
</evidence>
<evidence type="ECO:0000313" key="8">
    <source>
        <dbReference type="Proteomes" id="UP001250214"/>
    </source>
</evidence>
<evidence type="ECO:0000256" key="5">
    <source>
        <dbReference type="ARBA" id="ARBA00032875"/>
    </source>
</evidence>
<dbReference type="RefSeq" id="WP_310910221.1">
    <property type="nucleotide sequence ID" value="NZ_JAVLVT010000001.1"/>
</dbReference>
<keyword evidence="4" id="KW-0443">Lipid metabolism</keyword>
<name>A0ABU2H241_9ACTN</name>
<dbReference type="GO" id="GO:0016874">
    <property type="term" value="F:ligase activity"/>
    <property type="evidence" value="ECO:0007669"/>
    <property type="project" value="UniProtKB-KW"/>
</dbReference>
<reference evidence="8" key="1">
    <citation type="submission" date="2023-07" db="EMBL/GenBank/DDBJ databases">
        <title>Novel species in the genus Lipingzhangella isolated from Sambhar Salt Lake.</title>
        <authorList>
            <person name="Jiya N."/>
            <person name="Kajale S."/>
            <person name="Sharma A."/>
        </authorList>
    </citation>
    <scope>NUCLEOTIDE SEQUENCE [LARGE SCALE GENOMIC DNA]</scope>
    <source>
        <strain evidence="8">LS1_29</strain>
    </source>
</reference>
<dbReference type="CDD" id="cd05907">
    <property type="entry name" value="VL_LC_FACS_like"/>
    <property type="match status" value="1"/>
</dbReference>
<dbReference type="EMBL" id="JAVLVT010000001">
    <property type="protein sequence ID" value="MDS1268699.1"/>
    <property type="molecule type" value="Genomic_DNA"/>
</dbReference>
<keyword evidence="8" id="KW-1185">Reference proteome</keyword>
<accession>A0ABU2H241</accession>
<comment type="caution">
    <text evidence="7">The sequence shown here is derived from an EMBL/GenBank/DDBJ whole genome shotgun (WGS) entry which is preliminary data.</text>
</comment>
<evidence type="ECO:0000256" key="3">
    <source>
        <dbReference type="ARBA" id="ARBA00022832"/>
    </source>
</evidence>
<feature type="domain" description="AMP-dependent synthetase/ligase" evidence="6">
    <location>
        <begin position="24"/>
        <end position="426"/>
    </location>
</feature>
<dbReference type="SUPFAM" id="SSF56801">
    <property type="entry name" value="Acetyl-CoA synthetase-like"/>
    <property type="match status" value="1"/>
</dbReference>
<dbReference type="InterPro" id="IPR000873">
    <property type="entry name" value="AMP-dep_synth/lig_dom"/>
</dbReference>
<keyword evidence="2 7" id="KW-0436">Ligase</keyword>
<dbReference type="PANTHER" id="PTHR43272:SF32">
    <property type="entry name" value="AMP-DEPENDENT SYNTHETASE_LIGASE DOMAIN-CONTAINING PROTEIN"/>
    <property type="match status" value="1"/>
</dbReference>
<evidence type="ECO:0000313" key="7">
    <source>
        <dbReference type="EMBL" id="MDS1268699.1"/>
    </source>
</evidence>